<dbReference type="OrthoDB" id="6755010at2759"/>
<dbReference type="InterPro" id="IPR012337">
    <property type="entry name" value="RNaseH-like_sf"/>
</dbReference>
<feature type="domain" description="DNA-directed DNA polymerase family B exonuclease" evidence="1">
    <location>
        <begin position="81"/>
        <end position="173"/>
    </location>
</feature>
<dbReference type="Gene3D" id="3.30.70.2820">
    <property type="match status" value="1"/>
</dbReference>
<dbReference type="GO" id="GO:0006273">
    <property type="term" value="P:lagging strand elongation"/>
    <property type="evidence" value="ECO:0007669"/>
    <property type="project" value="TreeGrafter"/>
</dbReference>
<dbReference type="GO" id="GO:0003697">
    <property type="term" value="F:single-stranded DNA binding"/>
    <property type="evidence" value="ECO:0007669"/>
    <property type="project" value="TreeGrafter"/>
</dbReference>
<dbReference type="GO" id="GO:0006272">
    <property type="term" value="P:leading strand elongation"/>
    <property type="evidence" value="ECO:0007669"/>
    <property type="project" value="TreeGrafter"/>
</dbReference>
<gene>
    <name evidence="2" type="ORF">M404DRAFT_617919</name>
</gene>
<evidence type="ECO:0000313" key="3">
    <source>
        <dbReference type="Proteomes" id="UP000054217"/>
    </source>
</evidence>
<reference evidence="2 3" key="1">
    <citation type="submission" date="2014-04" db="EMBL/GenBank/DDBJ databases">
        <authorList>
            <consortium name="DOE Joint Genome Institute"/>
            <person name="Kuo A."/>
            <person name="Kohler A."/>
            <person name="Costa M.D."/>
            <person name="Nagy L.G."/>
            <person name="Floudas D."/>
            <person name="Copeland A."/>
            <person name="Barry K.W."/>
            <person name="Cichocki N."/>
            <person name="Veneault-Fourrey C."/>
            <person name="LaButti K."/>
            <person name="Lindquist E.A."/>
            <person name="Lipzen A."/>
            <person name="Lundell T."/>
            <person name="Morin E."/>
            <person name="Murat C."/>
            <person name="Sun H."/>
            <person name="Tunlid A."/>
            <person name="Henrissat B."/>
            <person name="Grigoriev I.V."/>
            <person name="Hibbett D.S."/>
            <person name="Martin F."/>
            <person name="Nordberg H.P."/>
            <person name="Cantor M.N."/>
            <person name="Hua S.X."/>
        </authorList>
    </citation>
    <scope>NUCLEOTIDE SEQUENCE [LARGE SCALE GENOMIC DNA]</scope>
    <source>
        <strain evidence="2 3">Marx 270</strain>
    </source>
</reference>
<sequence length="203" mass="23485">MEQENEAGETDSRHPERQDVYDDFGRIRGKLGIKAWKARWVKRKYAFDMKDVPREAEWMKVLYSYEESQMPMDASSLNIFRIFGTNTGIFEIFVLQRTIMGPCWLVIKDVNIDGPGISWCKLQASVSSPRDMRPMGDGVPEPPPFTIMSLAARTVLNHQENKREISCASGGIWRDGMHYLRPLYLLFMYCTVRLDDLTPPEQL</sequence>
<organism evidence="2 3">
    <name type="scientific">Pisolithus tinctorius Marx 270</name>
    <dbReference type="NCBI Taxonomy" id="870435"/>
    <lineage>
        <taxon>Eukaryota</taxon>
        <taxon>Fungi</taxon>
        <taxon>Dikarya</taxon>
        <taxon>Basidiomycota</taxon>
        <taxon>Agaricomycotina</taxon>
        <taxon>Agaricomycetes</taxon>
        <taxon>Agaricomycetidae</taxon>
        <taxon>Boletales</taxon>
        <taxon>Sclerodermatineae</taxon>
        <taxon>Pisolithaceae</taxon>
        <taxon>Pisolithus</taxon>
    </lineage>
</organism>
<dbReference type="GO" id="GO:0003688">
    <property type="term" value="F:DNA replication origin binding"/>
    <property type="evidence" value="ECO:0007669"/>
    <property type="project" value="TreeGrafter"/>
</dbReference>
<dbReference type="STRING" id="870435.A0A0C3P706"/>
<accession>A0A0C3P706</accession>
<protein>
    <recommendedName>
        <fullName evidence="1">DNA-directed DNA polymerase family B exonuclease domain-containing protein</fullName>
    </recommendedName>
</protein>
<dbReference type="InParanoid" id="A0A0C3P706"/>
<dbReference type="InterPro" id="IPR006133">
    <property type="entry name" value="DNA-dir_DNA_pol_B_exonuc"/>
</dbReference>
<dbReference type="HOGENOM" id="CLU_1349406_0_0_1"/>
<evidence type="ECO:0000313" key="2">
    <source>
        <dbReference type="EMBL" id="KIO03356.1"/>
    </source>
</evidence>
<dbReference type="EMBL" id="KN831976">
    <property type="protein sequence ID" value="KIO03356.1"/>
    <property type="molecule type" value="Genomic_DNA"/>
</dbReference>
<evidence type="ECO:0000259" key="1">
    <source>
        <dbReference type="Pfam" id="PF03104"/>
    </source>
</evidence>
<dbReference type="Proteomes" id="UP000054217">
    <property type="component" value="Unassembled WGS sequence"/>
</dbReference>
<keyword evidence="3" id="KW-1185">Reference proteome</keyword>
<dbReference type="Pfam" id="PF03104">
    <property type="entry name" value="DNA_pol_B_exo1"/>
    <property type="match status" value="1"/>
</dbReference>
<reference evidence="3" key="2">
    <citation type="submission" date="2015-01" db="EMBL/GenBank/DDBJ databases">
        <title>Evolutionary Origins and Diversification of the Mycorrhizal Mutualists.</title>
        <authorList>
            <consortium name="DOE Joint Genome Institute"/>
            <consortium name="Mycorrhizal Genomics Consortium"/>
            <person name="Kohler A."/>
            <person name="Kuo A."/>
            <person name="Nagy L.G."/>
            <person name="Floudas D."/>
            <person name="Copeland A."/>
            <person name="Barry K.W."/>
            <person name="Cichocki N."/>
            <person name="Veneault-Fourrey C."/>
            <person name="LaButti K."/>
            <person name="Lindquist E.A."/>
            <person name="Lipzen A."/>
            <person name="Lundell T."/>
            <person name="Morin E."/>
            <person name="Murat C."/>
            <person name="Riley R."/>
            <person name="Ohm R."/>
            <person name="Sun H."/>
            <person name="Tunlid A."/>
            <person name="Henrissat B."/>
            <person name="Grigoriev I.V."/>
            <person name="Hibbett D.S."/>
            <person name="Martin F."/>
        </authorList>
    </citation>
    <scope>NUCLEOTIDE SEQUENCE [LARGE SCALE GENOMIC DNA]</scope>
    <source>
        <strain evidence="3">Marx 270</strain>
    </source>
</reference>
<dbReference type="AlphaFoldDB" id="A0A0C3P706"/>
<dbReference type="GO" id="GO:0003682">
    <property type="term" value="F:chromatin binding"/>
    <property type="evidence" value="ECO:0007669"/>
    <property type="project" value="TreeGrafter"/>
</dbReference>
<dbReference type="GO" id="GO:1902975">
    <property type="term" value="P:mitotic DNA replication initiation"/>
    <property type="evidence" value="ECO:0007669"/>
    <property type="project" value="TreeGrafter"/>
</dbReference>
<dbReference type="GO" id="GO:0003887">
    <property type="term" value="F:DNA-directed DNA polymerase activity"/>
    <property type="evidence" value="ECO:0007669"/>
    <property type="project" value="TreeGrafter"/>
</dbReference>
<dbReference type="GO" id="GO:0005658">
    <property type="term" value="C:alpha DNA polymerase:primase complex"/>
    <property type="evidence" value="ECO:0007669"/>
    <property type="project" value="TreeGrafter"/>
</dbReference>
<dbReference type="SUPFAM" id="SSF53098">
    <property type="entry name" value="Ribonuclease H-like"/>
    <property type="match status" value="1"/>
</dbReference>
<dbReference type="PANTHER" id="PTHR45861:SF1">
    <property type="entry name" value="DNA POLYMERASE ALPHA CATALYTIC SUBUNIT"/>
    <property type="match status" value="1"/>
</dbReference>
<name>A0A0C3P706_PISTI</name>
<proteinExistence type="predicted"/>
<dbReference type="PANTHER" id="PTHR45861">
    <property type="entry name" value="DNA POLYMERASE ALPHA CATALYTIC SUBUNIT"/>
    <property type="match status" value="1"/>
</dbReference>